<dbReference type="InterPro" id="IPR042771">
    <property type="entry name" value="GTF3C6-like"/>
</dbReference>
<sequence length="174" mass="19414">MALASYRRTLITLMLDADECAYRSINMDDEWEEEEQLVVVEVSGIINNDFLSKCRGTCKILDIDSERPMMQVGQYVFAGEYEEALGTCVLFEEAPPKGKAHSAPDLKYMCHTVKKLTMQRIFLTEKREDETSSGNGGGKESETTCQSIQEGNGNQQGAAEEHMNDTNLKDLAEG</sequence>
<protein>
    <recommendedName>
        <fullName evidence="2">Transcription factor TFIIIC triple barrel domain-containing protein</fullName>
    </recommendedName>
</protein>
<feature type="compositionally biased region" description="Polar residues" evidence="1">
    <location>
        <begin position="143"/>
        <end position="157"/>
    </location>
</feature>
<evidence type="ECO:0000256" key="1">
    <source>
        <dbReference type="SAM" id="MobiDB-lite"/>
    </source>
</evidence>
<dbReference type="GeneTree" id="ENSGT00390000000510"/>
<evidence type="ECO:0000259" key="2">
    <source>
        <dbReference type="Pfam" id="PF10419"/>
    </source>
</evidence>
<dbReference type="PANTHER" id="PTHR21860">
    <property type="entry name" value="TRANSCRIPTION INITIATION FACTOR IIIC TFIIIC , POLYPEPTIDE 6-RELATED"/>
    <property type="match status" value="1"/>
</dbReference>
<dbReference type="InterPro" id="IPR019481">
    <property type="entry name" value="TFIIIC_triple_barrel"/>
</dbReference>
<dbReference type="GO" id="GO:0000127">
    <property type="term" value="C:transcription factor TFIIIC complex"/>
    <property type="evidence" value="ECO:0007669"/>
    <property type="project" value="TreeGrafter"/>
</dbReference>
<feature type="compositionally biased region" description="Basic and acidic residues" evidence="1">
    <location>
        <begin position="159"/>
        <end position="174"/>
    </location>
</feature>
<dbReference type="GO" id="GO:0006383">
    <property type="term" value="P:transcription by RNA polymerase III"/>
    <property type="evidence" value="ECO:0007669"/>
    <property type="project" value="InterPro"/>
</dbReference>
<feature type="domain" description="Transcription factor TFIIIC triple barrel" evidence="2">
    <location>
        <begin position="32"/>
        <end position="123"/>
    </location>
</feature>
<dbReference type="FunFam" id="2.60.40.4370:FF:000003">
    <property type="entry name" value="General transcription factor 3C polypeptide, putative"/>
    <property type="match status" value="1"/>
</dbReference>
<proteinExistence type="predicted"/>
<dbReference type="Gene3D" id="2.60.40.4370">
    <property type="match status" value="1"/>
</dbReference>
<dbReference type="Proteomes" id="UP001501940">
    <property type="component" value="Chromosome 3"/>
</dbReference>
<dbReference type="PANTHER" id="PTHR21860:SF2">
    <property type="entry name" value="GENERAL TRANSCRIPTION FACTOR 3C POLYPEPTIDE 6"/>
    <property type="match status" value="1"/>
</dbReference>
<dbReference type="Ensembl" id="ENSAOCT00000061492.1">
    <property type="protein sequence ID" value="ENSAOCP00000072053.1"/>
    <property type="gene ID" value="ENSAOCG00000007254.2"/>
</dbReference>
<reference evidence="3" key="3">
    <citation type="submission" date="2025-09" db="UniProtKB">
        <authorList>
            <consortium name="Ensembl"/>
        </authorList>
    </citation>
    <scope>IDENTIFICATION</scope>
</reference>
<name>A0AAQ6A133_AMPOC</name>
<dbReference type="Pfam" id="PF10419">
    <property type="entry name" value="TFIIIC_sub6"/>
    <property type="match status" value="1"/>
</dbReference>
<evidence type="ECO:0000313" key="3">
    <source>
        <dbReference type="Ensembl" id="ENSAOCP00000072053.1"/>
    </source>
</evidence>
<reference evidence="3 4" key="1">
    <citation type="submission" date="2022-01" db="EMBL/GenBank/DDBJ databases">
        <title>A chromosome-scale genome assembly of the false clownfish, Amphiprion ocellaris.</title>
        <authorList>
            <person name="Ryu T."/>
        </authorList>
    </citation>
    <scope>NUCLEOTIDE SEQUENCE [LARGE SCALE GENOMIC DNA]</scope>
</reference>
<feature type="region of interest" description="Disordered" evidence="1">
    <location>
        <begin position="124"/>
        <end position="174"/>
    </location>
</feature>
<reference evidence="3" key="2">
    <citation type="submission" date="2025-08" db="UniProtKB">
        <authorList>
            <consortium name="Ensembl"/>
        </authorList>
    </citation>
    <scope>IDENTIFICATION</scope>
</reference>
<evidence type="ECO:0000313" key="4">
    <source>
        <dbReference type="Proteomes" id="UP001501940"/>
    </source>
</evidence>
<gene>
    <name evidence="3" type="primary">GTF3C6</name>
</gene>
<dbReference type="AlphaFoldDB" id="A0AAQ6A133"/>
<keyword evidence="4" id="KW-1185">Reference proteome</keyword>
<organism evidence="3 4">
    <name type="scientific">Amphiprion ocellaris</name>
    <name type="common">Clown anemonefish</name>
    <dbReference type="NCBI Taxonomy" id="80972"/>
    <lineage>
        <taxon>Eukaryota</taxon>
        <taxon>Metazoa</taxon>
        <taxon>Chordata</taxon>
        <taxon>Craniata</taxon>
        <taxon>Vertebrata</taxon>
        <taxon>Euteleostomi</taxon>
        <taxon>Actinopterygii</taxon>
        <taxon>Neopterygii</taxon>
        <taxon>Teleostei</taxon>
        <taxon>Neoteleostei</taxon>
        <taxon>Acanthomorphata</taxon>
        <taxon>Ovalentaria</taxon>
        <taxon>Pomacentridae</taxon>
        <taxon>Amphiprion</taxon>
    </lineage>
</organism>
<accession>A0AAQ6A133</accession>